<dbReference type="Pfam" id="PF00196">
    <property type="entry name" value="GerE"/>
    <property type="match status" value="1"/>
</dbReference>
<dbReference type="PROSITE" id="PS50110">
    <property type="entry name" value="RESPONSE_REGULATORY"/>
    <property type="match status" value="1"/>
</dbReference>
<sequence>MTDTYLQITQTYSGITVHVVDDDLGIRHSLRRLLRRAGYTVQIHSDPLVFLEAYDGSPGCLILDLAMPKMRGEALLELIRKRNLNLVVLVLTGHATIKTAVRVTQSGAMDVLEKPIDNDQLLLKVKEVLGKGQKFFAQYALAQDFRQRCEALTARESEVMDLMLAGLTSQQIGERLGNSKKTVDIHRSRVMQKMGVTSITELIMEWTLLSDSRPGS</sequence>
<dbReference type="EMBL" id="JABCKY010000001">
    <property type="protein sequence ID" value="NMT62956.1"/>
    <property type="molecule type" value="Genomic_DNA"/>
</dbReference>
<proteinExistence type="predicted"/>
<dbReference type="InterPro" id="IPR036388">
    <property type="entry name" value="WH-like_DNA-bd_sf"/>
</dbReference>
<evidence type="ECO:0000259" key="6">
    <source>
        <dbReference type="PROSITE" id="PS50110"/>
    </source>
</evidence>
<dbReference type="InterPro" id="IPR000792">
    <property type="entry name" value="Tscrpt_reg_LuxR_C"/>
</dbReference>
<dbReference type="CDD" id="cd06170">
    <property type="entry name" value="LuxR_C_like"/>
    <property type="match status" value="1"/>
</dbReference>
<dbReference type="Pfam" id="PF00072">
    <property type="entry name" value="Response_reg"/>
    <property type="match status" value="1"/>
</dbReference>
<organism evidence="7 8">
    <name type="scientific">Marinobacter orientalis</name>
    <dbReference type="NCBI Taxonomy" id="1928859"/>
    <lineage>
        <taxon>Bacteria</taxon>
        <taxon>Pseudomonadati</taxon>
        <taxon>Pseudomonadota</taxon>
        <taxon>Gammaproteobacteria</taxon>
        <taxon>Pseudomonadales</taxon>
        <taxon>Marinobacteraceae</taxon>
        <taxon>Marinobacter</taxon>
    </lineage>
</organism>
<evidence type="ECO:0000313" key="8">
    <source>
        <dbReference type="Proteomes" id="UP000567186"/>
    </source>
</evidence>
<dbReference type="GO" id="GO:0000160">
    <property type="term" value="P:phosphorelay signal transduction system"/>
    <property type="evidence" value="ECO:0007669"/>
    <property type="project" value="InterPro"/>
</dbReference>
<evidence type="ECO:0000256" key="1">
    <source>
        <dbReference type="ARBA" id="ARBA00023015"/>
    </source>
</evidence>
<dbReference type="SMART" id="SM00448">
    <property type="entry name" value="REC"/>
    <property type="match status" value="1"/>
</dbReference>
<reference evidence="7 8" key="1">
    <citation type="submission" date="2020-04" db="EMBL/GenBank/DDBJ databases">
        <title>Marinobacter oceani sp. nov., isolated from marine solar saltern.</title>
        <authorList>
            <person name="Chen X.-Y."/>
        </authorList>
    </citation>
    <scope>NUCLEOTIDE SEQUENCE [LARGE SCALE GENOMIC DNA]</scope>
    <source>
        <strain evidence="7 8">W62</strain>
    </source>
</reference>
<dbReference type="AlphaFoldDB" id="A0A7Y0RBA5"/>
<dbReference type="Proteomes" id="UP000567186">
    <property type="component" value="Unassembled WGS sequence"/>
</dbReference>
<dbReference type="SUPFAM" id="SSF52172">
    <property type="entry name" value="CheY-like"/>
    <property type="match status" value="1"/>
</dbReference>
<dbReference type="PANTHER" id="PTHR44688:SF16">
    <property type="entry name" value="DNA-BINDING TRANSCRIPTIONAL ACTIVATOR DEVR_DOSR"/>
    <property type="match status" value="1"/>
</dbReference>
<dbReference type="RefSeq" id="WP_135954304.1">
    <property type="nucleotide sequence ID" value="NZ_JABCKY010000001.1"/>
</dbReference>
<dbReference type="InterPro" id="IPR001789">
    <property type="entry name" value="Sig_transdc_resp-reg_receiver"/>
</dbReference>
<keyword evidence="3" id="KW-0804">Transcription</keyword>
<evidence type="ECO:0000313" key="7">
    <source>
        <dbReference type="EMBL" id="NMT62956.1"/>
    </source>
</evidence>
<dbReference type="Gene3D" id="3.40.50.2300">
    <property type="match status" value="1"/>
</dbReference>
<feature type="modified residue" description="4-aspartylphosphate" evidence="4">
    <location>
        <position position="64"/>
    </location>
</feature>
<protein>
    <submittedName>
        <fullName evidence="7">Response regulator transcription factor</fullName>
    </submittedName>
</protein>
<accession>A0A7Y0RBA5</accession>
<dbReference type="GO" id="GO:0006355">
    <property type="term" value="P:regulation of DNA-templated transcription"/>
    <property type="evidence" value="ECO:0007669"/>
    <property type="project" value="InterPro"/>
</dbReference>
<dbReference type="PANTHER" id="PTHR44688">
    <property type="entry name" value="DNA-BINDING TRANSCRIPTIONAL ACTIVATOR DEVR_DOSR"/>
    <property type="match status" value="1"/>
</dbReference>
<dbReference type="InterPro" id="IPR011006">
    <property type="entry name" value="CheY-like_superfamily"/>
</dbReference>
<keyword evidence="1" id="KW-0805">Transcription regulation</keyword>
<keyword evidence="4" id="KW-0597">Phosphoprotein</keyword>
<evidence type="ECO:0000256" key="2">
    <source>
        <dbReference type="ARBA" id="ARBA00023125"/>
    </source>
</evidence>
<dbReference type="OrthoDB" id="9796655at2"/>
<dbReference type="Gene3D" id="1.10.10.10">
    <property type="entry name" value="Winged helix-like DNA-binding domain superfamily/Winged helix DNA-binding domain"/>
    <property type="match status" value="1"/>
</dbReference>
<gene>
    <name evidence="7" type="ORF">HIU99_05025</name>
</gene>
<comment type="caution">
    <text evidence="7">The sequence shown here is derived from an EMBL/GenBank/DDBJ whole genome shotgun (WGS) entry which is preliminary data.</text>
</comment>
<keyword evidence="8" id="KW-1185">Reference proteome</keyword>
<dbReference type="SUPFAM" id="SSF46894">
    <property type="entry name" value="C-terminal effector domain of the bipartite response regulators"/>
    <property type="match status" value="1"/>
</dbReference>
<evidence type="ECO:0000256" key="4">
    <source>
        <dbReference type="PROSITE-ProRule" id="PRU00169"/>
    </source>
</evidence>
<evidence type="ECO:0000259" key="5">
    <source>
        <dbReference type="PROSITE" id="PS50043"/>
    </source>
</evidence>
<name>A0A7Y0RBA5_9GAMM</name>
<dbReference type="PROSITE" id="PS50043">
    <property type="entry name" value="HTH_LUXR_2"/>
    <property type="match status" value="1"/>
</dbReference>
<feature type="domain" description="HTH luxR-type" evidence="5">
    <location>
        <begin position="145"/>
        <end position="210"/>
    </location>
</feature>
<dbReference type="GO" id="GO:0003677">
    <property type="term" value="F:DNA binding"/>
    <property type="evidence" value="ECO:0007669"/>
    <property type="project" value="UniProtKB-KW"/>
</dbReference>
<keyword evidence="2" id="KW-0238">DNA-binding</keyword>
<feature type="domain" description="Response regulatory" evidence="6">
    <location>
        <begin position="16"/>
        <end position="129"/>
    </location>
</feature>
<dbReference type="InterPro" id="IPR016032">
    <property type="entry name" value="Sig_transdc_resp-reg_C-effctor"/>
</dbReference>
<dbReference type="PRINTS" id="PR00038">
    <property type="entry name" value="HTHLUXR"/>
</dbReference>
<evidence type="ECO:0000256" key="3">
    <source>
        <dbReference type="ARBA" id="ARBA00023163"/>
    </source>
</evidence>
<dbReference type="SMART" id="SM00421">
    <property type="entry name" value="HTH_LUXR"/>
    <property type="match status" value="1"/>
</dbReference>